<dbReference type="FunFam" id="3.80.10.10:FF:001164">
    <property type="entry name" value="GH01279p"/>
    <property type="match status" value="1"/>
</dbReference>
<dbReference type="SMART" id="SM00364">
    <property type="entry name" value="LRR_BAC"/>
    <property type="match status" value="15"/>
</dbReference>
<dbReference type="SUPFAM" id="SSF52058">
    <property type="entry name" value="L domain-like"/>
    <property type="match status" value="2"/>
</dbReference>
<dbReference type="AlphaFoldDB" id="A0A210QIH0"/>
<dbReference type="InterPro" id="IPR017452">
    <property type="entry name" value="GPCR_Rhodpsn_7TM"/>
</dbReference>
<feature type="compositionally biased region" description="Low complexity" evidence="12">
    <location>
        <begin position="1051"/>
        <end position="1060"/>
    </location>
</feature>
<dbReference type="PRINTS" id="PR00237">
    <property type="entry name" value="GPCRRHODOPSN"/>
</dbReference>
<dbReference type="PROSITE" id="PS51257">
    <property type="entry name" value="PROKAR_LIPOPROTEIN"/>
    <property type="match status" value="1"/>
</dbReference>
<keyword evidence="17" id="KW-1185">Reference proteome</keyword>
<dbReference type="STRING" id="6573.A0A210QIH0"/>
<comment type="subcellular location">
    <subcellularLocation>
        <location evidence="1">Cell membrane</location>
        <topology evidence="1">Multi-pass membrane protein</topology>
    </subcellularLocation>
</comment>
<evidence type="ECO:0000256" key="2">
    <source>
        <dbReference type="ARBA" id="ARBA00022475"/>
    </source>
</evidence>
<dbReference type="FunFam" id="3.80.10.10:FF:000732">
    <property type="entry name" value="GD11101"/>
    <property type="match status" value="1"/>
</dbReference>
<evidence type="ECO:0000256" key="10">
    <source>
        <dbReference type="ARBA" id="ARBA00023170"/>
    </source>
</evidence>
<dbReference type="SMART" id="SM00369">
    <property type="entry name" value="LRR_TYP"/>
    <property type="match status" value="17"/>
</dbReference>
<evidence type="ECO:0000256" key="12">
    <source>
        <dbReference type="SAM" id="MobiDB-lite"/>
    </source>
</evidence>
<dbReference type="Pfam" id="PF00560">
    <property type="entry name" value="LRR_1"/>
    <property type="match status" value="1"/>
</dbReference>
<keyword evidence="5 14" id="KW-0732">Signal</keyword>
<feature type="transmembrane region" description="Helical" evidence="13">
    <location>
        <begin position="935"/>
        <end position="959"/>
    </location>
</feature>
<feature type="signal peptide" evidence="14">
    <location>
        <begin position="1"/>
        <end position="17"/>
    </location>
</feature>
<evidence type="ECO:0000256" key="1">
    <source>
        <dbReference type="ARBA" id="ARBA00004651"/>
    </source>
</evidence>
<evidence type="ECO:0000256" key="8">
    <source>
        <dbReference type="ARBA" id="ARBA00023040"/>
    </source>
</evidence>
<evidence type="ECO:0000313" key="16">
    <source>
        <dbReference type="EMBL" id="OWF48575.1"/>
    </source>
</evidence>
<dbReference type="Gene3D" id="3.80.10.10">
    <property type="entry name" value="Ribonuclease Inhibitor"/>
    <property type="match status" value="5"/>
</dbReference>
<dbReference type="PANTHER" id="PTHR24372">
    <property type="entry name" value="GLYCOPROTEIN HORMONE RECEPTOR"/>
    <property type="match status" value="1"/>
</dbReference>
<evidence type="ECO:0000259" key="15">
    <source>
        <dbReference type="PROSITE" id="PS50262"/>
    </source>
</evidence>
<evidence type="ECO:0000256" key="11">
    <source>
        <dbReference type="ARBA" id="ARBA00023224"/>
    </source>
</evidence>
<accession>A0A210QIH0</accession>
<dbReference type="InterPro" id="IPR001611">
    <property type="entry name" value="Leu-rich_rpt"/>
</dbReference>
<protein>
    <submittedName>
        <fullName evidence="16">G-protein coupled receptor GRL101</fullName>
    </submittedName>
</protein>
<evidence type="ECO:0000256" key="3">
    <source>
        <dbReference type="ARBA" id="ARBA00022614"/>
    </source>
</evidence>
<dbReference type="OrthoDB" id="1055097at2759"/>
<feature type="transmembrane region" description="Helical" evidence="13">
    <location>
        <begin position="794"/>
        <end position="816"/>
    </location>
</feature>
<dbReference type="Proteomes" id="UP000242188">
    <property type="component" value="Unassembled WGS sequence"/>
</dbReference>
<keyword evidence="6" id="KW-0677">Repeat</keyword>
<feature type="transmembrane region" description="Helical" evidence="13">
    <location>
        <begin position="760"/>
        <end position="782"/>
    </location>
</feature>
<keyword evidence="8" id="KW-0297">G-protein coupled receptor</keyword>
<evidence type="ECO:0000256" key="7">
    <source>
        <dbReference type="ARBA" id="ARBA00022989"/>
    </source>
</evidence>
<keyword evidence="4 13" id="KW-0812">Transmembrane</keyword>
<keyword evidence="9 13" id="KW-0472">Membrane</keyword>
<dbReference type="InterPro" id="IPR000276">
    <property type="entry name" value="GPCR_Rhodpsn"/>
</dbReference>
<comment type="caution">
    <text evidence="16">The sequence shown here is derived from an EMBL/GenBank/DDBJ whole genome shotgun (WGS) entry which is preliminary data.</text>
</comment>
<dbReference type="GO" id="GO:0009755">
    <property type="term" value="P:hormone-mediated signaling pathway"/>
    <property type="evidence" value="ECO:0007669"/>
    <property type="project" value="TreeGrafter"/>
</dbReference>
<dbReference type="FunFam" id="3.80.10.10:FF:001438">
    <property type="entry name" value="Uncharacterized protein"/>
    <property type="match status" value="1"/>
</dbReference>
<feature type="domain" description="G-protein coupled receptors family 1 profile" evidence="15">
    <location>
        <begin position="772"/>
        <end position="1036"/>
    </location>
</feature>
<dbReference type="Pfam" id="PF13855">
    <property type="entry name" value="LRR_8"/>
    <property type="match status" value="5"/>
</dbReference>
<dbReference type="InterPro" id="IPR032675">
    <property type="entry name" value="LRR_dom_sf"/>
</dbReference>
<dbReference type="GO" id="GO:0007189">
    <property type="term" value="P:adenylate cyclase-activating G protein-coupled receptor signaling pathway"/>
    <property type="evidence" value="ECO:0007669"/>
    <property type="project" value="TreeGrafter"/>
</dbReference>
<evidence type="ECO:0000256" key="9">
    <source>
        <dbReference type="ARBA" id="ARBA00023136"/>
    </source>
</evidence>
<gene>
    <name evidence="16" type="ORF">KP79_PYT19651</name>
</gene>
<feature type="transmembrane region" description="Helical" evidence="13">
    <location>
        <begin position="980"/>
        <end position="1005"/>
    </location>
</feature>
<organism evidence="16 17">
    <name type="scientific">Mizuhopecten yessoensis</name>
    <name type="common">Japanese scallop</name>
    <name type="synonym">Patinopecten yessoensis</name>
    <dbReference type="NCBI Taxonomy" id="6573"/>
    <lineage>
        <taxon>Eukaryota</taxon>
        <taxon>Metazoa</taxon>
        <taxon>Spiralia</taxon>
        <taxon>Lophotrochozoa</taxon>
        <taxon>Mollusca</taxon>
        <taxon>Bivalvia</taxon>
        <taxon>Autobranchia</taxon>
        <taxon>Pteriomorphia</taxon>
        <taxon>Pectinida</taxon>
        <taxon>Pectinoidea</taxon>
        <taxon>Pectinidae</taxon>
        <taxon>Mizuhopecten</taxon>
    </lineage>
</organism>
<feature type="transmembrane region" description="Helical" evidence="13">
    <location>
        <begin position="883"/>
        <end position="903"/>
    </location>
</feature>
<keyword evidence="11" id="KW-0807">Transducer</keyword>
<keyword evidence="3" id="KW-0433">Leucine-rich repeat</keyword>
<dbReference type="PROSITE" id="PS51450">
    <property type="entry name" value="LRR"/>
    <property type="match status" value="6"/>
</dbReference>
<keyword evidence="7 13" id="KW-1133">Transmembrane helix</keyword>
<evidence type="ECO:0000256" key="14">
    <source>
        <dbReference type="SAM" id="SignalP"/>
    </source>
</evidence>
<dbReference type="PANTHER" id="PTHR24372:SF77">
    <property type="entry name" value="G-PROTEIN COUPLED RECEPTORS FAMILY 1 PROFILE DOMAIN-CONTAINING PROTEIN"/>
    <property type="match status" value="1"/>
</dbReference>
<dbReference type="PROSITE" id="PS50262">
    <property type="entry name" value="G_PROTEIN_RECEP_F1_2"/>
    <property type="match status" value="1"/>
</dbReference>
<name>A0A210QIH0_MIZYE</name>
<reference evidence="16 17" key="1">
    <citation type="journal article" date="2017" name="Nat. Ecol. Evol.">
        <title>Scallop genome provides insights into evolution of bilaterian karyotype and development.</title>
        <authorList>
            <person name="Wang S."/>
            <person name="Zhang J."/>
            <person name="Jiao W."/>
            <person name="Li J."/>
            <person name="Xun X."/>
            <person name="Sun Y."/>
            <person name="Guo X."/>
            <person name="Huan P."/>
            <person name="Dong B."/>
            <person name="Zhang L."/>
            <person name="Hu X."/>
            <person name="Sun X."/>
            <person name="Wang J."/>
            <person name="Zhao C."/>
            <person name="Wang Y."/>
            <person name="Wang D."/>
            <person name="Huang X."/>
            <person name="Wang R."/>
            <person name="Lv J."/>
            <person name="Li Y."/>
            <person name="Zhang Z."/>
            <person name="Liu B."/>
            <person name="Lu W."/>
            <person name="Hui Y."/>
            <person name="Liang J."/>
            <person name="Zhou Z."/>
            <person name="Hou R."/>
            <person name="Li X."/>
            <person name="Liu Y."/>
            <person name="Li H."/>
            <person name="Ning X."/>
            <person name="Lin Y."/>
            <person name="Zhao L."/>
            <person name="Xing Q."/>
            <person name="Dou J."/>
            <person name="Li Y."/>
            <person name="Mao J."/>
            <person name="Guo H."/>
            <person name="Dou H."/>
            <person name="Li T."/>
            <person name="Mu C."/>
            <person name="Jiang W."/>
            <person name="Fu Q."/>
            <person name="Fu X."/>
            <person name="Miao Y."/>
            <person name="Liu J."/>
            <person name="Yu Q."/>
            <person name="Li R."/>
            <person name="Liao H."/>
            <person name="Li X."/>
            <person name="Kong Y."/>
            <person name="Jiang Z."/>
            <person name="Chourrout D."/>
            <person name="Li R."/>
            <person name="Bao Z."/>
        </authorList>
    </citation>
    <scope>NUCLEOTIDE SEQUENCE [LARGE SCALE GENOMIC DNA]</scope>
    <source>
        <strain evidence="16 17">PY_sf001</strain>
    </source>
</reference>
<dbReference type="GO" id="GO:0005886">
    <property type="term" value="C:plasma membrane"/>
    <property type="evidence" value="ECO:0007669"/>
    <property type="project" value="UniProtKB-SubCell"/>
</dbReference>
<dbReference type="SMART" id="SM00365">
    <property type="entry name" value="LRR_SD22"/>
    <property type="match status" value="10"/>
</dbReference>
<dbReference type="SUPFAM" id="SSF81321">
    <property type="entry name" value="Family A G protein-coupled receptor-like"/>
    <property type="match status" value="1"/>
</dbReference>
<evidence type="ECO:0000256" key="5">
    <source>
        <dbReference type="ARBA" id="ARBA00022729"/>
    </source>
</evidence>
<dbReference type="Pfam" id="PF00001">
    <property type="entry name" value="7tm_1"/>
    <property type="match status" value="1"/>
</dbReference>
<evidence type="ECO:0000256" key="6">
    <source>
        <dbReference type="ARBA" id="ARBA00022737"/>
    </source>
</evidence>
<evidence type="ECO:0000256" key="4">
    <source>
        <dbReference type="ARBA" id="ARBA00022692"/>
    </source>
</evidence>
<evidence type="ECO:0000256" key="13">
    <source>
        <dbReference type="SAM" id="Phobius"/>
    </source>
</evidence>
<keyword evidence="10 16" id="KW-0675">Receptor</keyword>
<feature type="region of interest" description="Disordered" evidence="12">
    <location>
        <begin position="1049"/>
        <end position="1076"/>
    </location>
</feature>
<dbReference type="EMBL" id="NEDP02003489">
    <property type="protein sequence ID" value="OWF48575.1"/>
    <property type="molecule type" value="Genomic_DNA"/>
</dbReference>
<dbReference type="GO" id="GO:0008528">
    <property type="term" value="F:G protein-coupled peptide receptor activity"/>
    <property type="evidence" value="ECO:0007669"/>
    <property type="project" value="TreeGrafter"/>
</dbReference>
<keyword evidence="2" id="KW-1003">Cell membrane</keyword>
<feature type="transmembrane region" description="Helical" evidence="13">
    <location>
        <begin position="1017"/>
        <end position="1042"/>
    </location>
</feature>
<evidence type="ECO:0000313" key="17">
    <source>
        <dbReference type="Proteomes" id="UP000242188"/>
    </source>
</evidence>
<feature type="transmembrane region" description="Helical" evidence="13">
    <location>
        <begin position="853"/>
        <end position="871"/>
    </location>
</feature>
<sequence>MLNRWFLCFTFIGIIFACQHGACANRGEDTEKRTNSSDSDDSANVDVVIEITEKPKTYNATQNTLGIPDEGTNKSSEMACPNSWGNGNPKMEYTCPSTLCQHISYGCKTHCPADGDGYNCEINCKGLRHCLNVNDYYTPLPEVCSGIAEYHQYNEEPCPPLCMCIVLTVNFSDVFIAAASFSVNNSSFIVSGSNPEFQVSLRPSLIRYLVVTYITTLSDHFFRGLHSLMSLDVSKNGISSLSENLFSDLSKLKSLNLAQNRLSDLRSSVFSGLFNLKRLDLSFNEIVVLPSNLFSGLLKLNELDLSYNSVVNLPKHVFRGLSNLRDLILSHNEIEQLPEHVFSELSNLSYLELSFNDIEVIPDNIPDNVFWGLIANNRITVLPVFAKPTRLYGLDISNNEIETLPDNVFRNMSSLSYLYMEKNKISAIPDNVFSGLHALFNLYVSHNAIETLPDNVFSDLSALKLLDLKYNRISVISNNTFSGLYGLSTLFLSNNAIETLTDNVFSNLSALDKLYLQNNSISAISTNAFRGLQRLIVLDMSRNAIETLSDNVFRGLIGLQFLELDNNKLTSISDSAFNGLSAITFLDLYNNEIAVLSENAFSESSQLDLLDLSKNKIKVLPKNIFRGMTRRIFLKLNNNEIAFLPTLPSNVKILDISNNAIRNLPVGTFTNSSSLLMLSIIGNNLEITEDIFKDLDNLRYLLTNVPFMCCMKPESVSDDKCLAISSSGSDCLRSGTTCSFAKKDAISSCTDLISSDVLRVFLWIIGVCALLGNAVVIFYRLFLERDNIENTYSLFVLNLGVSDFLMGIYLLIIGIADAYYNDVYAWNDQKWRQSIFCTTAGTLSFISSEMSTFLILLVTIDRLIVIVLPLSHLPRWRISWKQAIFVSVFFWIVSITLAFIPIVSAQSYFKGEYYSQAGVCLALPLLGDDQPGSEYSFAVFVYLNSFIFGVIVLGQILILKTIRQKSRTIASSKSIQRERTVAKTLFLVVSTDFCCWFPVGVMGVLAKCGIKISDDAYAWVMVFVLPINAAVNPFLYTVTAIWRKRRREQNRSTSMTSTTRRQLRQSEVIAKETNGT</sequence>
<proteinExistence type="predicted"/>
<feature type="chain" id="PRO_5012781192" evidence="14">
    <location>
        <begin position="18"/>
        <end position="1076"/>
    </location>
</feature>
<dbReference type="InterPro" id="IPR003591">
    <property type="entry name" value="Leu-rich_rpt_typical-subtyp"/>
</dbReference>
<dbReference type="Gene3D" id="1.20.1070.10">
    <property type="entry name" value="Rhodopsin 7-helix transmembrane proteins"/>
    <property type="match status" value="1"/>
</dbReference>